<proteinExistence type="predicted"/>
<sequence>MSSHRAAKSPRHGQPRRSWLAAFLQKVHPHRFLIDRREDDVDSSSDENYHFIASAYQQLRTALPKLSHSSEYLKIPAREAADDTDAEASDALQAQVPVFSCFSTNLPTGGIVPVSSCLFSHLVPHYLIRQRWAKAKMNVNTCQTGHSGPNTPNTNPPSNRNDTHPKNAIADDTTIEDKIQGPHKVKAAARSTIRKPSSKTSSSADRKRVKQHRRNPQTQSFRAVSPSTYARIAAEDAAGDADPESSDRSPSRNGVRRVRKRRNE</sequence>
<evidence type="ECO:0000256" key="1">
    <source>
        <dbReference type="SAM" id="MobiDB-lite"/>
    </source>
</evidence>
<organism evidence="2 3">
    <name type="scientific">Immersiella caudata</name>
    <dbReference type="NCBI Taxonomy" id="314043"/>
    <lineage>
        <taxon>Eukaryota</taxon>
        <taxon>Fungi</taxon>
        <taxon>Dikarya</taxon>
        <taxon>Ascomycota</taxon>
        <taxon>Pezizomycotina</taxon>
        <taxon>Sordariomycetes</taxon>
        <taxon>Sordariomycetidae</taxon>
        <taxon>Sordariales</taxon>
        <taxon>Lasiosphaeriaceae</taxon>
        <taxon>Immersiella</taxon>
    </lineage>
</organism>
<protein>
    <submittedName>
        <fullName evidence="2">Uncharacterized protein</fullName>
    </submittedName>
</protein>
<dbReference type="Proteomes" id="UP001175000">
    <property type="component" value="Unassembled WGS sequence"/>
</dbReference>
<name>A0AA40BZR5_9PEZI</name>
<dbReference type="EMBL" id="JAULSU010000004">
    <property type="protein sequence ID" value="KAK0620076.1"/>
    <property type="molecule type" value="Genomic_DNA"/>
</dbReference>
<dbReference type="AlphaFoldDB" id="A0AA40BZR5"/>
<feature type="compositionally biased region" description="Low complexity" evidence="1">
    <location>
        <begin position="149"/>
        <end position="159"/>
    </location>
</feature>
<reference evidence="2" key="1">
    <citation type="submission" date="2023-06" db="EMBL/GenBank/DDBJ databases">
        <title>Genome-scale phylogeny and comparative genomics of the fungal order Sordariales.</title>
        <authorList>
            <consortium name="Lawrence Berkeley National Laboratory"/>
            <person name="Hensen N."/>
            <person name="Bonometti L."/>
            <person name="Westerberg I."/>
            <person name="Brannstrom I.O."/>
            <person name="Guillou S."/>
            <person name="Cros-Aarteil S."/>
            <person name="Calhoun S."/>
            <person name="Haridas S."/>
            <person name="Kuo A."/>
            <person name="Mondo S."/>
            <person name="Pangilinan J."/>
            <person name="Riley R."/>
            <person name="Labutti K."/>
            <person name="Andreopoulos B."/>
            <person name="Lipzen A."/>
            <person name="Chen C."/>
            <person name="Yanf M."/>
            <person name="Daum C."/>
            <person name="Ng V."/>
            <person name="Clum A."/>
            <person name="Steindorff A."/>
            <person name="Ohm R."/>
            <person name="Martin F."/>
            <person name="Silar P."/>
            <person name="Natvig D."/>
            <person name="Lalanne C."/>
            <person name="Gautier V."/>
            <person name="Ament-Velasquez S.L."/>
            <person name="Kruys A."/>
            <person name="Hutchinson M.I."/>
            <person name="Powell A.J."/>
            <person name="Barry K."/>
            <person name="Miller A.N."/>
            <person name="Grigoriev I.V."/>
            <person name="Debuchy R."/>
            <person name="Gladieux P."/>
            <person name="Thoren M.H."/>
            <person name="Johannesson H."/>
        </authorList>
    </citation>
    <scope>NUCLEOTIDE SEQUENCE</scope>
    <source>
        <strain evidence="2">CBS 606.72</strain>
    </source>
</reference>
<feature type="region of interest" description="Disordered" evidence="1">
    <location>
        <begin position="141"/>
        <end position="264"/>
    </location>
</feature>
<feature type="compositionally biased region" description="Basic residues" evidence="1">
    <location>
        <begin position="254"/>
        <end position="264"/>
    </location>
</feature>
<feature type="compositionally biased region" description="Polar residues" evidence="1">
    <location>
        <begin position="216"/>
        <end position="228"/>
    </location>
</feature>
<evidence type="ECO:0000313" key="2">
    <source>
        <dbReference type="EMBL" id="KAK0620076.1"/>
    </source>
</evidence>
<evidence type="ECO:0000313" key="3">
    <source>
        <dbReference type="Proteomes" id="UP001175000"/>
    </source>
</evidence>
<keyword evidence="3" id="KW-1185">Reference proteome</keyword>
<feature type="compositionally biased region" description="Basic residues" evidence="1">
    <location>
        <begin position="181"/>
        <end position="197"/>
    </location>
</feature>
<gene>
    <name evidence="2" type="ORF">B0T14DRAFT_496685</name>
</gene>
<accession>A0AA40BZR5</accession>
<comment type="caution">
    <text evidence="2">The sequence shown here is derived from an EMBL/GenBank/DDBJ whole genome shotgun (WGS) entry which is preliminary data.</text>
</comment>